<organism evidence="3 4">
    <name type="scientific">Pseudodesulfovibrio sediminis</name>
    <dbReference type="NCBI Taxonomy" id="2810563"/>
    <lineage>
        <taxon>Bacteria</taxon>
        <taxon>Pseudomonadati</taxon>
        <taxon>Thermodesulfobacteriota</taxon>
        <taxon>Desulfovibrionia</taxon>
        <taxon>Desulfovibrionales</taxon>
        <taxon>Desulfovibrionaceae</taxon>
    </lineage>
</organism>
<dbReference type="InterPro" id="IPR036397">
    <property type="entry name" value="RNaseH_sf"/>
</dbReference>
<keyword evidence="4" id="KW-1185">Reference proteome</keyword>
<dbReference type="InterPro" id="IPR001584">
    <property type="entry name" value="Integrase_cat-core"/>
</dbReference>
<evidence type="ECO:0000256" key="1">
    <source>
        <dbReference type="SAM" id="MobiDB-lite"/>
    </source>
</evidence>
<accession>A0ABM9SDY0</accession>
<sequence>MNNQTSIVGKEQVDIRVEKNTHVEGAVIAAENDNIKLDTNTLTYKDIYDHDKASSYQASLSGSLSAENEKDSETRKDGEEGNPYSGTLEGNSSSHDRRQINRATIGEGEIIIRSDPVAGLEGLNRDLAKAQEITRNEKTSVTVYIDSAAIEVVINGGEGIKNNFKNTVDAIKKLLPHKAIRKWLEDVGVNTAYIEPGSPWENGYSESFNEDELLNGEIFYSLKKAQGVIENWRQEYNTIRPHRSMGYKPPAPVARLPLGRRKTSAQRVLD</sequence>
<feature type="region of interest" description="Disordered" evidence="1">
    <location>
        <begin position="59"/>
        <end position="97"/>
    </location>
</feature>
<reference evidence="3" key="1">
    <citation type="journal article" date="2022" name="Arch. Microbiol.">
        <title>Pseudodesulfovibrio sediminis sp. nov., a mesophilic and neutrophilic sulfate-reducing bacterium isolated from sediment of a brackish lake.</title>
        <authorList>
            <person name="Takahashi A."/>
            <person name="Kojima H."/>
            <person name="Watanabe M."/>
            <person name="Fukui M."/>
        </authorList>
    </citation>
    <scope>NUCLEOTIDE SEQUENCE</scope>
    <source>
        <strain evidence="3">SF6</strain>
    </source>
</reference>
<protein>
    <recommendedName>
        <fullName evidence="2">Integrase catalytic domain-containing protein</fullName>
    </recommendedName>
</protein>
<gene>
    <name evidence="3" type="ORF">PSDVSF_20480</name>
</gene>
<evidence type="ECO:0000259" key="2">
    <source>
        <dbReference type="Pfam" id="PF13683"/>
    </source>
</evidence>
<dbReference type="SUPFAM" id="SSF53098">
    <property type="entry name" value="Ribonuclease H-like"/>
    <property type="match status" value="1"/>
</dbReference>
<name>A0ABM9SDY0_9BACT</name>
<evidence type="ECO:0000313" key="4">
    <source>
        <dbReference type="Proteomes" id="UP001053296"/>
    </source>
</evidence>
<dbReference type="Gene3D" id="3.30.420.10">
    <property type="entry name" value="Ribonuclease H-like superfamily/Ribonuclease H"/>
    <property type="match status" value="1"/>
</dbReference>
<dbReference type="PANTHER" id="PTHR47515:SF1">
    <property type="entry name" value="BLR2054 PROTEIN"/>
    <property type="match status" value="1"/>
</dbReference>
<proteinExistence type="predicted"/>
<dbReference type="EMBL" id="AP024485">
    <property type="protein sequence ID" value="BCS88806.1"/>
    <property type="molecule type" value="Genomic_DNA"/>
</dbReference>
<feature type="compositionally biased region" description="Polar residues" evidence="1">
    <location>
        <begin position="84"/>
        <end position="93"/>
    </location>
</feature>
<feature type="compositionally biased region" description="Basic and acidic residues" evidence="1">
    <location>
        <begin position="67"/>
        <end position="79"/>
    </location>
</feature>
<feature type="domain" description="Integrase catalytic" evidence="2">
    <location>
        <begin position="188"/>
        <end position="250"/>
    </location>
</feature>
<dbReference type="InterPro" id="IPR012337">
    <property type="entry name" value="RNaseH-like_sf"/>
</dbReference>
<dbReference type="PANTHER" id="PTHR47515">
    <property type="entry name" value="LOW CALCIUM RESPONSE LOCUS PROTEIN T"/>
    <property type="match status" value="1"/>
</dbReference>
<dbReference type="Proteomes" id="UP001053296">
    <property type="component" value="Chromosome"/>
</dbReference>
<dbReference type="Pfam" id="PF13683">
    <property type="entry name" value="rve_3"/>
    <property type="match status" value="1"/>
</dbReference>
<evidence type="ECO:0000313" key="3">
    <source>
        <dbReference type="EMBL" id="BCS88806.1"/>
    </source>
</evidence>